<evidence type="ECO:0000313" key="1">
    <source>
        <dbReference type="EMBL" id="PXF61913.1"/>
    </source>
</evidence>
<accession>A0AC61L6I7</accession>
<dbReference type="Proteomes" id="UP000248329">
    <property type="component" value="Unassembled WGS sequence"/>
</dbReference>
<organism evidence="1 2">
    <name type="scientific">Candidatus Methanogaster sp</name>
    <dbReference type="NCBI Taxonomy" id="3386292"/>
    <lineage>
        <taxon>Archaea</taxon>
        <taxon>Methanobacteriati</taxon>
        <taxon>Methanobacteriota</taxon>
        <taxon>Stenosarchaea group</taxon>
        <taxon>Methanomicrobia</taxon>
        <taxon>Methanosarcinales</taxon>
        <taxon>ANME-2 cluster</taxon>
        <taxon>Candidatus Methanogasteraceae</taxon>
        <taxon>Candidatus Methanogaster</taxon>
    </lineage>
</organism>
<name>A0AC61L6I7_9EURY</name>
<protein>
    <submittedName>
        <fullName evidence="1">Molybdopterin molybdenumtransferase MoeA</fullName>
    </submittedName>
</protein>
<proteinExistence type="predicted"/>
<gene>
    <name evidence="1" type="ORF">C4B59_01415</name>
</gene>
<comment type="caution">
    <text evidence="1">The sequence shown here is derived from an EMBL/GenBank/DDBJ whole genome shotgun (WGS) entry which is preliminary data.</text>
</comment>
<reference evidence="1" key="1">
    <citation type="submission" date="2018-01" db="EMBL/GenBank/DDBJ databases">
        <authorList>
            <person name="Krukenberg V."/>
        </authorList>
    </citation>
    <scope>NUCLEOTIDE SEQUENCE</scope>
    <source>
        <strain evidence="1">E20ANME2</strain>
    </source>
</reference>
<dbReference type="EMBL" id="PQXF01000002">
    <property type="protein sequence ID" value="PXF61913.1"/>
    <property type="molecule type" value="Genomic_DNA"/>
</dbReference>
<evidence type="ECO:0000313" key="2">
    <source>
        <dbReference type="Proteomes" id="UP000248329"/>
    </source>
</evidence>
<sequence length="376" mass="40784">MITVDDATEILNRFSLDRRTYVELKDSFGRVLAEDIISGIDVPSFDRSDMDGYAIRDRDLGGRRFKLVGEMHAGGDRDVTIGKGECSWVATGANIPDGANLVVPVENTEKIGDDVIIYEPGKESHISERGCDIKREEVVLSKGCIVNDRNIGILAALGIKNVQVYDAPDVAIISTGDELARINDVNSMTLSAIVAQSGGLPVFMGTVTDDIYRIKQKIKEAAEYDFIITSGGISSGKKDLLPIVVSELGDVLFHRVKMRPGMPMLAGVVDEKPILCMPGNVTSCLVCGHVFLPPIIRRMAHLPFARAGDVRRARLLEAAVSEYGMRRYLPVKLVDGVAYPTFKGSSLITSIGCADGIVAIGEEETLTEGEVDVWVL</sequence>